<organism evidence="2 3">
    <name type="scientific">Candidatus Polarisedimenticola svalbardensis</name>
    <dbReference type="NCBI Taxonomy" id="2886004"/>
    <lineage>
        <taxon>Bacteria</taxon>
        <taxon>Pseudomonadati</taxon>
        <taxon>Acidobacteriota</taxon>
        <taxon>Candidatus Polarisedimenticolia</taxon>
        <taxon>Candidatus Polarisedimenticolales</taxon>
        <taxon>Candidatus Polarisedimenticolaceae</taxon>
        <taxon>Candidatus Polarisedimenticola</taxon>
    </lineage>
</organism>
<keyword evidence="1" id="KW-0732">Signal</keyword>
<evidence type="ECO:0000313" key="2">
    <source>
        <dbReference type="EMBL" id="MBD3869492.1"/>
    </source>
</evidence>
<feature type="chain" id="PRO_5035279178" evidence="1">
    <location>
        <begin position="25"/>
        <end position="49"/>
    </location>
</feature>
<sequence length="49" mass="5258">MNKNALTISILVLLLALGASCSMAAGFEENHGQLSGEYRFLVRDVGYAL</sequence>
<name>A0A8J7CDY6_9BACT</name>
<evidence type="ECO:0000313" key="3">
    <source>
        <dbReference type="Proteomes" id="UP000648239"/>
    </source>
</evidence>
<evidence type="ECO:0000256" key="1">
    <source>
        <dbReference type="SAM" id="SignalP"/>
    </source>
</evidence>
<feature type="signal peptide" evidence="1">
    <location>
        <begin position="1"/>
        <end position="24"/>
    </location>
</feature>
<dbReference type="PROSITE" id="PS51257">
    <property type="entry name" value="PROKAR_LIPOPROTEIN"/>
    <property type="match status" value="1"/>
</dbReference>
<dbReference type="EMBL" id="JACXWD010000098">
    <property type="protein sequence ID" value="MBD3869492.1"/>
    <property type="molecule type" value="Genomic_DNA"/>
</dbReference>
<dbReference type="Proteomes" id="UP000648239">
    <property type="component" value="Unassembled WGS sequence"/>
</dbReference>
<feature type="non-terminal residue" evidence="2">
    <location>
        <position position="49"/>
    </location>
</feature>
<gene>
    <name evidence="2" type="ORF">IFK94_15325</name>
</gene>
<comment type="caution">
    <text evidence="2">The sequence shown here is derived from an EMBL/GenBank/DDBJ whole genome shotgun (WGS) entry which is preliminary data.</text>
</comment>
<accession>A0A8J7CDY6</accession>
<proteinExistence type="predicted"/>
<dbReference type="AlphaFoldDB" id="A0A8J7CDY6"/>
<reference evidence="2 3" key="1">
    <citation type="submission" date="2020-08" db="EMBL/GenBank/DDBJ databases">
        <title>Acidobacteriota in marine sediments use diverse sulfur dissimilation pathways.</title>
        <authorList>
            <person name="Wasmund K."/>
        </authorList>
    </citation>
    <scope>NUCLEOTIDE SEQUENCE [LARGE SCALE GENOMIC DNA]</scope>
    <source>
        <strain evidence="2">MAG AM4</strain>
    </source>
</reference>
<protein>
    <submittedName>
        <fullName evidence="2">Uncharacterized protein</fullName>
    </submittedName>
</protein>